<proteinExistence type="predicted"/>
<dbReference type="KEGG" id="cmah:C1I91_10525"/>
<protein>
    <submittedName>
        <fullName evidence="1">Uncharacterized protein</fullName>
    </submittedName>
</protein>
<gene>
    <name evidence="1" type="ORF">C1I91_10525</name>
</gene>
<dbReference type="AlphaFoldDB" id="A0A410DSG9"/>
<evidence type="ECO:0000313" key="2">
    <source>
        <dbReference type="Proteomes" id="UP000286268"/>
    </source>
</evidence>
<reference evidence="1 2" key="1">
    <citation type="submission" date="2018-01" db="EMBL/GenBank/DDBJ databases">
        <title>Genome Sequencing and Assembly of Anaerobacter polyendosporus strain CT4.</title>
        <authorList>
            <person name="Tachaapaikoon C."/>
            <person name="Sutheeworapong S."/>
            <person name="Jenjaroenpun P."/>
            <person name="Wongsurawat T."/>
            <person name="Nookeaw I."/>
            <person name="Cheawchanlertfa P."/>
            <person name="Kosugi A."/>
            <person name="Cheevadhanarak S."/>
            <person name="Ratanakhanokchai K."/>
        </authorList>
    </citation>
    <scope>NUCLEOTIDE SEQUENCE [LARGE SCALE GENOMIC DNA]</scope>
    <source>
        <strain evidence="1 2">CT4</strain>
    </source>
</reference>
<dbReference type="RefSeq" id="WP_128212844.1">
    <property type="nucleotide sequence ID" value="NZ_CP025746.1"/>
</dbReference>
<accession>A0A410DSG9</accession>
<sequence length="141" mass="16422">MKKFFVKMSMIIILLLVMISQMLFNLDYFRHNTNENNPVSAEPTNMKLEENKYTSDESDKVPFYEAINKFKNIEGLNITSINSKEGYKEINFNINTEASKLVKIFDFLEDNDIIIIRYDIEEKDSNLICNILGQYKGEANG</sequence>
<evidence type="ECO:0000313" key="1">
    <source>
        <dbReference type="EMBL" id="QAA32054.1"/>
    </source>
</evidence>
<keyword evidence="2" id="KW-1185">Reference proteome</keyword>
<organism evidence="1 2">
    <name type="scientific">Clostridium manihotivorum</name>
    <dbReference type="NCBI Taxonomy" id="2320868"/>
    <lineage>
        <taxon>Bacteria</taxon>
        <taxon>Bacillati</taxon>
        <taxon>Bacillota</taxon>
        <taxon>Clostridia</taxon>
        <taxon>Eubacteriales</taxon>
        <taxon>Clostridiaceae</taxon>
        <taxon>Clostridium</taxon>
    </lineage>
</organism>
<name>A0A410DSG9_9CLOT</name>
<dbReference type="Proteomes" id="UP000286268">
    <property type="component" value="Chromosome"/>
</dbReference>
<dbReference type="EMBL" id="CP025746">
    <property type="protein sequence ID" value="QAA32054.1"/>
    <property type="molecule type" value="Genomic_DNA"/>
</dbReference>